<dbReference type="GO" id="GO:0005634">
    <property type="term" value="C:nucleus"/>
    <property type="evidence" value="ECO:0007669"/>
    <property type="project" value="InterPro"/>
</dbReference>
<gene>
    <name evidence="10" type="ORF">QYE76_004640</name>
</gene>
<dbReference type="Pfam" id="PF05033">
    <property type="entry name" value="Pre-SET"/>
    <property type="match status" value="1"/>
</dbReference>
<dbReference type="SMART" id="SM00317">
    <property type="entry name" value="SET"/>
    <property type="match status" value="1"/>
</dbReference>
<keyword evidence="2" id="KW-0158">Chromosome</keyword>
<feature type="domain" description="Post-SET" evidence="9">
    <location>
        <begin position="967"/>
        <end position="983"/>
    </location>
</feature>
<dbReference type="GO" id="GO:0032259">
    <property type="term" value="P:methylation"/>
    <property type="evidence" value="ECO:0007669"/>
    <property type="project" value="UniProtKB-KW"/>
</dbReference>
<keyword evidence="4" id="KW-0808">Transferase</keyword>
<dbReference type="EMBL" id="JAUUTY010000005">
    <property type="protein sequence ID" value="KAK1630325.1"/>
    <property type="molecule type" value="Genomic_DNA"/>
</dbReference>
<dbReference type="InterPro" id="IPR046341">
    <property type="entry name" value="SET_dom_sf"/>
</dbReference>
<protein>
    <submittedName>
        <fullName evidence="10">Uncharacterized protein</fullName>
    </submittedName>
</protein>
<dbReference type="SMART" id="SM00468">
    <property type="entry name" value="PreSET"/>
    <property type="match status" value="1"/>
</dbReference>
<dbReference type="Proteomes" id="UP001231189">
    <property type="component" value="Unassembled WGS sequence"/>
</dbReference>
<reference evidence="10" key="1">
    <citation type="submission" date="2023-07" db="EMBL/GenBank/DDBJ databases">
        <title>A chromosome-level genome assembly of Lolium multiflorum.</title>
        <authorList>
            <person name="Chen Y."/>
            <person name="Copetti D."/>
            <person name="Kolliker R."/>
            <person name="Studer B."/>
        </authorList>
    </citation>
    <scope>NUCLEOTIDE SEQUENCE</scope>
    <source>
        <strain evidence="10">02402/16</strain>
        <tissue evidence="10">Leaf</tissue>
    </source>
</reference>
<feature type="domain" description="Pre-SET" evidence="8">
    <location>
        <begin position="757"/>
        <end position="817"/>
    </location>
</feature>
<dbReference type="AlphaFoldDB" id="A0AAD8RSJ6"/>
<feature type="compositionally biased region" description="Basic and acidic residues" evidence="6">
    <location>
        <begin position="104"/>
        <end position="116"/>
    </location>
</feature>
<dbReference type="Pfam" id="PF00856">
    <property type="entry name" value="SET"/>
    <property type="match status" value="1"/>
</dbReference>
<dbReference type="InterPro" id="IPR003616">
    <property type="entry name" value="Post-SET_dom"/>
</dbReference>
<dbReference type="InterPro" id="IPR007728">
    <property type="entry name" value="Pre-SET_dom"/>
</dbReference>
<evidence type="ECO:0000256" key="2">
    <source>
        <dbReference type="ARBA" id="ARBA00022454"/>
    </source>
</evidence>
<dbReference type="GO" id="GO:0003690">
    <property type="term" value="F:double-stranded DNA binding"/>
    <property type="evidence" value="ECO:0007669"/>
    <property type="project" value="TreeGrafter"/>
</dbReference>
<dbReference type="Gene3D" id="2.170.270.10">
    <property type="entry name" value="SET domain"/>
    <property type="match status" value="1"/>
</dbReference>
<evidence type="ECO:0000259" key="9">
    <source>
        <dbReference type="PROSITE" id="PS50868"/>
    </source>
</evidence>
<feature type="compositionally biased region" description="Polar residues" evidence="6">
    <location>
        <begin position="441"/>
        <end position="456"/>
    </location>
</feature>
<evidence type="ECO:0000313" key="11">
    <source>
        <dbReference type="Proteomes" id="UP001231189"/>
    </source>
</evidence>
<dbReference type="PROSITE" id="PS50867">
    <property type="entry name" value="PRE_SET"/>
    <property type="match status" value="1"/>
</dbReference>
<comment type="subcellular location">
    <subcellularLocation>
        <location evidence="1">Chromosome</location>
    </subcellularLocation>
</comment>
<dbReference type="PANTHER" id="PTHR45660:SF32">
    <property type="entry name" value="SET DOMAIN-CONTAINING PROTEIN"/>
    <property type="match status" value="1"/>
</dbReference>
<sequence>MSVSPGTGRSSSELRNITSLPVQQPPTAAVLSPPSRPGHAMVCAPMAPPEGRPGKVSAERSWPPRCGRLSAAPDDGDSAKGVAEGRAEEAADVSSAACNGGLPHDPRPPTPERDEGGEAQPPGDGDAPHSDGQTVGRVLDVMPLAFAAPQSSAVDSADGSMEDGGYIADSLIAEGKGGRGTDQLVGDGDDDAGNGDGRAVGSRADDGELETKEDQSRNKRWSTPDENPPPKRRAVYARRRFPPGCRSAAVTGIAIGGLEPSPMFGRDESNVEIESKIEEVGEATETHNCKIQESQVVDRVVLDDFSGGQHVCDHPQNVITNYSPRRDFFEEIDDRTPLDEWMRVPLVAGDGDVRSECEESIPKGTPRTHPRGLVYVKKNGKRKLKHDSINMDSLNRSGKESKCAHHVATDQIEEKDNTGLTTKRVIIQALMAPDRGPWAQRKNSISSASKSLTSRNNVKEKDATQRQELLSKLIPSTSTRNDTREDQGGFSPEDDETPLAIDVHETSNGSCVTLPSCVASGNESVGTQSKVTKIDEKSLLHESDQEPLVTVDVKYEGSLQEGNLRTHVRGLVNLKSNSEHVGLVSVKVNVAQLDAIGIFEDGTPANTISSTQRRVTRSNMKVKQCIVARELKHDGIAKDPLDRSTKVSECGNILSTDQTKENDGRGLVPNTVVLALMAPDRHPWTQGKTSIASASQPLNRRNKYLTVRQGLCLPDISEGKESIPICVINTIDDMQPVPFKYITKVIYPPSYEKTPPKGCNCTNGCSDSSECACAVKNEGEIPFNLNSAIVYTKPVIYECGPSCRCPPTCHNRVSQHGPKIQLEIFKTGKTGWGVRSPSFISSGSFICEYVGEVLQETEAERTENDEYLFDIGRDSDDEEEGSQSSTSDIMNKDVGYTIDAAKCGNVGRFINHSCSPNLHAQDVLWDHDDTRVPHVMLFAEKNIRPLQELTYDYNYNIGQVRQNGKEKIKDCFCGSSKCRLRLY</sequence>
<evidence type="ECO:0000256" key="1">
    <source>
        <dbReference type="ARBA" id="ARBA00004286"/>
    </source>
</evidence>
<evidence type="ECO:0000256" key="5">
    <source>
        <dbReference type="ARBA" id="ARBA00022691"/>
    </source>
</evidence>
<dbReference type="PROSITE" id="PS50868">
    <property type="entry name" value="POST_SET"/>
    <property type="match status" value="1"/>
</dbReference>
<evidence type="ECO:0000259" key="7">
    <source>
        <dbReference type="PROSITE" id="PS50280"/>
    </source>
</evidence>
<keyword evidence="3" id="KW-0489">Methyltransferase</keyword>
<dbReference type="PROSITE" id="PS50280">
    <property type="entry name" value="SET"/>
    <property type="match status" value="1"/>
</dbReference>
<evidence type="ECO:0000313" key="10">
    <source>
        <dbReference type="EMBL" id="KAK1630325.1"/>
    </source>
</evidence>
<dbReference type="SUPFAM" id="SSF82199">
    <property type="entry name" value="SET domain"/>
    <property type="match status" value="1"/>
</dbReference>
<dbReference type="InterPro" id="IPR001214">
    <property type="entry name" value="SET_dom"/>
</dbReference>
<feature type="domain" description="SET" evidence="7">
    <location>
        <begin position="818"/>
        <end position="954"/>
    </location>
</feature>
<organism evidence="10 11">
    <name type="scientific">Lolium multiflorum</name>
    <name type="common">Italian ryegrass</name>
    <name type="synonym">Lolium perenne subsp. multiflorum</name>
    <dbReference type="NCBI Taxonomy" id="4521"/>
    <lineage>
        <taxon>Eukaryota</taxon>
        <taxon>Viridiplantae</taxon>
        <taxon>Streptophyta</taxon>
        <taxon>Embryophyta</taxon>
        <taxon>Tracheophyta</taxon>
        <taxon>Spermatophyta</taxon>
        <taxon>Magnoliopsida</taxon>
        <taxon>Liliopsida</taxon>
        <taxon>Poales</taxon>
        <taxon>Poaceae</taxon>
        <taxon>BOP clade</taxon>
        <taxon>Pooideae</taxon>
        <taxon>Poodae</taxon>
        <taxon>Poeae</taxon>
        <taxon>Poeae Chloroplast Group 2 (Poeae type)</taxon>
        <taxon>Loliodinae</taxon>
        <taxon>Loliinae</taxon>
        <taxon>Lolium</taxon>
    </lineage>
</organism>
<dbReference type="GO" id="GO:0008270">
    <property type="term" value="F:zinc ion binding"/>
    <property type="evidence" value="ECO:0007669"/>
    <property type="project" value="InterPro"/>
</dbReference>
<name>A0AAD8RSJ6_LOLMU</name>
<keyword evidence="5" id="KW-0949">S-adenosyl-L-methionine</keyword>
<feature type="region of interest" description="Disordered" evidence="6">
    <location>
        <begin position="172"/>
        <end position="233"/>
    </location>
</feature>
<feature type="region of interest" description="Disordered" evidence="6">
    <location>
        <begin position="436"/>
        <end position="497"/>
    </location>
</feature>
<evidence type="ECO:0000256" key="6">
    <source>
        <dbReference type="SAM" id="MobiDB-lite"/>
    </source>
</evidence>
<dbReference type="InterPro" id="IPR051357">
    <property type="entry name" value="H3K9_HMTase_SUVAR3-9"/>
</dbReference>
<dbReference type="GO" id="GO:0005694">
    <property type="term" value="C:chromosome"/>
    <property type="evidence" value="ECO:0007669"/>
    <property type="project" value="UniProtKB-SubCell"/>
</dbReference>
<keyword evidence="11" id="KW-1185">Reference proteome</keyword>
<evidence type="ECO:0000256" key="4">
    <source>
        <dbReference type="ARBA" id="ARBA00022679"/>
    </source>
</evidence>
<accession>A0AAD8RSJ6</accession>
<dbReference type="GO" id="GO:0042054">
    <property type="term" value="F:histone methyltransferase activity"/>
    <property type="evidence" value="ECO:0007669"/>
    <property type="project" value="InterPro"/>
</dbReference>
<proteinExistence type="predicted"/>
<dbReference type="PANTHER" id="PTHR45660">
    <property type="entry name" value="HISTONE-LYSINE N-METHYLTRANSFERASE SETMAR"/>
    <property type="match status" value="1"/>
</dbReference>
<feature type="compositionally biased region" description="Polar residues" evidence="6">
    <location>
        <begin position="1"/>
        <end position="26"/>
    </location>
</feature>
<evidence type="ECO:0000259" key="8">
    <source>
        <dbReference type="PROSITE" id="PS50867"/>
    </source>
</evidence>
<feature type="compositionally biased region" description="Basic and acidic residues" evidence="6">
    <location>
        <begin position="203"/>
        <end position="217"/>
    </location>
</feature>
<evidence type="ECO:0000256" key="3">
    <source>
        <dbReference type="ARBA" id="ARBA00022603"/>
    </source>
</evidence>
<feature type="region of interest" description="Disordered" evidence="6">
    <location>
        <begin position="1"/>
        <end position="138"/>
    </location>
</feature>
<comment type="caution">
    <text evidence="10">The sequence shown here is derived from an EMBL/GenBank/DDBJ whole genome shotgun (WGS) entry which is preliminary data.</text>
</comment>